<protein>
    <submittedName>
        <fullName evidence="1">Uncharacterized protein</fullName>
    </submittedName>
</protein>
<dbReference type="Proteomes" id="UP000487757">
    <property type="component" value="Unassembled WGS sequence"/>
</dbReference>
<dbReference type="EMBL" id="WKKH01000013">
    <property type="protein sequence ID" value="MRX76568.1"/>
    <property type="molecule type" value="Genomic_DNA"/>
</dbReference>
<sequence>MKQFKISFQNPFDQYITQINYINQEETVKSFLAIDWAKLNLECFNKEEEVLNNFYFFDVETTNDQGFKSNLTIAGQYTYGEQLENSGPLFDVIYERPTEKKSRGFLCLGAEKTKILSTPNHLPDCDQAFVIKCIMAFITDDFRFLENEINHGMKHIFRRD</sequence>
<organism evidence="1 2">
    <name type="scientific">Pedobacter petrophilus</name>
    <dbReference type="NCBI Taxonomy" id="1908241"/>
    <lineage>
        <taxon>Bacteria</taxon>
        <taxon>Pseudomonadati</taxon>
        <taxon>Bacteroidota</taxon>
        <taxon>Sphingobacteriia</taxon>
        <taxon>Sphingobacteriales</taxon>
        <taxon>Sphingobacteriaceae</taxon>
        <taxon>Pedobacter</taxon>
    </lineage>
</organism>
<accession>A0A7K0FY95</accession>
<proteinExistence type="predicted"/>
<keyword evidence="2" id="KW-1185">Reference proteome</keyword>
<evidence type="ECO:0000313" key="2">
    <source>
        <dbReference type="Proteomes" id="UP000487757"/>
    </source>
</evidence>
<reference evidence="1 2" key="1">
    <citation type="submission" date="2019-11" db="EMBL/GenBank/DDBJ databases">
        <title>Pedobacter petrophilus genome.</title>
        <authorList>
            <person name="Feldbauer M.J."/>
            <person name="Newman J.D."/>
        </authorList>
    </citation>
    <scope>NUCLEOTIDE SEQUENCE [LARGE SCALE GENOMIC DNA]</scope>
    <source>
        <strain evidence="1 2">LMG 29686</strain>
    </source>
</reference>
<name>A0A7K0FY95_9SPHI</name>
<evidence type="ECO:0000313" key="1">
    <source>
        <dbReference type="EMBL" id="MRX76568.1"/>
    </source>
</evidence>
<gene>
    <name evidence="1" type="ORF">GJU39_10735</name>
</gene>
<dbReference type="RefSeq" id="WP_154280806.1">
    <property type="nucleotide sequence ID" value="NZ_JBHUJQ010000001.1"/>
</dbReference>
<dbReference type="OrthoDB" id="1122055at2"/>
<dbReference type="AlphaFoldDB" id="A0A7K0FY95"/>
<comment type="caution">
    <text evidence="1">The sequence shown here is derived from an EMBL/GenBank/DDBJ whole genome shotgun (WGS) entry which is preliminary data.</text>
</comment>